<keyword evidence="2" id="KW-0732">Signal</keyword>
<dbReference type="RefSeq" id="WP_085783747.1">
    <property type="nucleotide sequence ID" value="NZ_CP008743.1"/>
</dbReference>
<gene>
    <name evidence="3" type="ORF">GQ61_02370</name>
</gene>
<proteinExistence type="predicted"/>
<dbReference type="AlphaFoldDB" id="A0A1W6N3G2"/>
<sequence>MRIKNITKILMTSSLLTLSLGSFSYDVFASDVLQEEEKESGSSPVSNVTSVSSPQQQSSFLWRYTFGLFLDSSPSTSTQPSSLPVEKPVVDEKDSSPLPSTSDSSTGGSHGLETIDPTMLEAWAKKKGYTNTDALLQSVMMSKGSDALEEDDGTKELTDAMHALKMEGQEEKSEKSTALYLEGTEALGSIKIVGDSDLNVYPGLTYIVSKKNGKGEKKIAAENLRIHPDFTYHVIRVETTDGTILWTKK</sequence>
<dbReference type="KEGG" id="naf:GQ61_02370"/>
<evidence type="ECO:0000256" key="2">
    <source>
        <dbReference type="SAM" id="SignalP"/>
    </source>
</evidence>
<dbReference type="EMBL" id="CP008743">
    <property type="protein sequence ID" value="ARN84362.1"/>
    <property type="molecule type" value="Genomic_DNA"/>
</dbReference>
<dbReference type="Proteomes" id="UP000237351">
    <property type="component" value="Chromosome"/>
</dbReference>
<feature type="region of interest" description="Disordered" evidence="1">
    <location>
        <begin position="75"/>
        <end position="114"/>
    </location>
</feature>
<reference evidence="3 4" key="1">
    <citation type="submission" date="2014-06" db="EMBL/GenBank/DDBJ databases">
        <title>The genome of the endonuclear symbiont Nucleicultrix amoebiphila.</title>
        <authorList>
            <person name="Schulz F."/>
            <person name="Horn M."/>
        </authorList>
    </citation>
    <scope>NUCLEOTIDE SEQUENCE [LARGE SCALE GENOMIC DNA]</scope>
    <source>
        <strain evidence="3 4">FS5</strain>
    </source>
</reference>
<name>A0A1W6N3G2_9PROT</name>
<protein>
    <recommendedName>
        <fullName evidence="5">PepSY domain-containing protein</fullName>
    </recommendedName>
</protein>
<feature type="compositionally biased region" description="Low complexity" evidence="1">
    <location>
        <begin position="96"/>
        <end position="107"/>
    </location>
</feature>
<feature type="chain" id="PRO_5012822987" description="PepSY domain-containing protein" evidence="2">
    <location>
        <begin position="30"/>
        <end position="249"/>
    </location>
</feature>
<evidence type="ECO:0000313" key="3">
    <source>
        <dbReference type="EMBL" id="ARN84362.1"/>
    </source>
</evidence>
<organism evidence="3 4">
    <name type="scientific">Candidatus Nucleicultrix amoebiphila FS5</name>
    <dbReference type="NCBI Taxonomy" id="1414854"/>
    <lineage>
        <taxon>Bacteria</taxon>
        <taxon>Pseudomonadati</taxon>
        <taxon>Pseudomonadota</taxon>
        <taxon>Alphaproteobacteria</taxon>
        <taxon>Holosporales</taxon>
        <taxon>Candidatus Nucleicultricaceae</taxon>
        <taxon>Candidatus Nucleicultrix</taxon>
    </lineage>
</organism>
<dbReference type="STRING" id="1414854.GQ61_02370"/>
<evidence type="ECO:0000256" key="1">
    <source>
        <dbReference type="SAM" id="MobiDB-lite"/>
    </source>
</evidence>
<evidence type="ECO:0008006" key="5">
    <source>
        <dbReference type="Google" id="ProtNLM"/>
    </source>
</evidence>
<evidence type="ECO:0000313" key="4">
    <source>
        <dbReference type="Proteomes" id="UP000237351"/>
    </source>
</evidence>
<feature type="signal peptide" evidence="2">
    <location>
        <begin position="1"/>
        <end position="29"/>
    </location>
</feature>
<keyword evidence="4" id="KW-1185">Reference proteome</keyword>
<accession>A0A1W6N3G2</accession>